<evidence type="ECO:0000256" key="5">
    <source>
        <dbReference type="ARBA" id="ARBA00023136"/>
    </source>
</evidence>
<dbReference type="Proteomes" id="UP000273326">
    <property type="component" value="Chromosome"/>
</dbReference>
<keyword evidence="3 6" id="KW-0812">Transmembrane</keyword>
<accession>A0A3S9H9I1</accession>
<feature type="transmembrane region" description="Helical" evidence="6">
    <location>
        <begin position="12"/>
        <end position="35"/>
    </location>
</feature>
<keyword evidence="4 6" id="KW-1133">Transmembrane helix</keyword>
<organism evidence="7 8">
    <name type="scientific">Jeotgalibaca ciconiae</name>
    <dbReference type="NCBI Taxonomy" id="2496265"/>
    <lineage>
        <taxon>Bacteria</taxon>
        <taxon>Bacillati</taxon>
        <taxon>Bacillota</taxon>
        <taxon>Bacilli</taxon>
        <taxon>Lactobacillales</taxon>
        <taxon>Carnobacteriaceae</taxon>
        <taxon>Jeotgalibaca</taxon>
    </lineage>
</organism>
<keyword evidence="8" id="KW-1185">Reference proteome</keyword>
<evidence type="ECO:0000313" key="8">
    <source>
        <dbReference type="Proteomes" id="UP000273326"/>
    </source>
</evidence>
<evidence type="ECO:0000256" key="1">
    <source>
        <dbReference type="ARBA" id="ARBA00004236"/>
    </source>
</evidence>
<evidence type="ECO:0000256" key="3">
    <source>
        <dbReference type="ARBA" id="ARBA00022692"/>
    </source>
</evidence>
<evidence type="ECO:0000256" key="6">
    <source>
        <dbReference type="SAM" id="Phobius"/>
    </source>
</evidence>
<evidence type="ECO:0000313" key="7">
    <source>
        <dbReference type="EMBL" id="AZP03951.1"/>
    </source>
</evidence>
<gene>
    <name evidence="7" type="ORF">EJN90_04285</name>
</gene>
<keyword evidence="5 6" id="KW-0472">Membrane</keyword>
<dbReference type="AlphaFoldDB" id="A0A3S9H9I1"/>
<protein>
    <submittedName>
        <fullName evidence="7">Uncharacterized protein</fullName>
    </submittedName>
</protein>
<dbReference type="GO" id="GO:0005886">
    <property type="term" value="C:plasma membrane"/>
    <property type="evidence" value="ECO:0007669"/>
    <property type="project" value="UniProtKB-SubCell"/>
</dbReference>
<sequence>MSDSFGLMDGIIVTVVAMAVVFIVLSSLWGLMELVRRLVVSFSKSSVLNAEPIETETKLVADPEREKIAVLAALTLAYNDHPTKKYEIIEVNRVK</sequence>
<dbReference type="Pfam" id="PF04277">
    <property type="entry name" value="OAD_gamma"/>
    <property type="match status" value="1"/>
</dbReference>
<dbReference type="KEGG" id="jeh:EJN90_04285"/>
<evidence type="ECO:0000256" key="4">
    <source>
        <dbReference type="ARBA" id="ARBA00022989"/>
    </source>
</evidence>
<evidence type="ECO:0000256" key="2">
    <source>
        <dbReference type="ARBA" id="ARBA00022475"/>
    </source>
</evidence>
<name>A0A3S9H9I1_9LACT</name>
<dbReference type="EMBL" id="CP034465">
    <property type="protein sequence ID" value="AZP03951.1"/>
    <property type="molecule type" value="Genomic_DNA"/>
</dbReference>
<comment type="subcellular location">
    <subcellularLocation>
        <location evidence="1">Cell membrane</location>
    </subcellularLocation>
</comment>
<keyword evidence="2" id="KW-1003">Cell membrane</keyword>
<proteinExistence type="predicted"/>
<dbReference type="GO" id="GO:0036376">
    <property type="term" value="P:sodium ion export across plasma membrane"/>
    <property type="evidence" value="ECO:0007669"/>
    <property type="project" value="InterPro"/>
</dbReference>
<reference evidence="8" key="1">
    <citation type="submission" date="2018-12" db="EMBL/GenBank/DDBJ databases">
        <title>Complete genome sequencing of Jeotgalibaca sp. H21T32.</title>
        <authorList>
            <person name="Bae J.-W."/>
            <person name="Lee S.-Y."/>
        </authorList>
    </citation>
    <scope>NUCLEOTIDE SEQUENCE [LARGE SCALE GENOMIC DNA]</scope>
    <source>
        <strain evidence="8">H21T32</strain>
    </source>
</reference>
<dbReference type="GO" id="GO:0015081">
    <property type="term" value="F:sodium ion transmembrane transporter activity"/>
    <property type="evidence" value="ECO:0007669"/>
    <property type="project" value="InterPro"/>
</dbReference>
<dbReference type="InterPro" id="IPR005899">
    <property type="entry name" value="Na_pump_deCOase"/>
</dbReference>
<dbReference type="RefSeq" id="WP_126109029.1">
    <property type="nucleotide sequence ID" value="NZ_CP034465.1"/>
</dbReference>